<keyword evidence="1 2" id="KW-0694">RNA-binding</keyword>
<reference evidence="6" key="1">
    <citation type="submission" date="2025-08" db="UniProtKB">
        <authorList>
            <consortium name="RefSeq"/>
        </authorList>
    </citation>
    <scope>IDENTIFICATION</scope>
    <source>
        <strain evidence="6">OHB3-1</strain>
    </source>
</reference>
<dbReference type="SUPFAM" id="SSF54928">
    <property type="entry name" value="RNA-binding domain, RBD"/>
    <property type="match status" value="4"/>
</dbReference>
<dbReference type="CDD" id="cd12318">
    <property type="entry name" value="RRM5_RBM19_like"/>
    <property type="match status" value="1"/>
</dbReference>
<feature type="region of interest" description="Disordered" evidence="3">
    <location>
        <begin position="89"/>
        <end position="126"/>
    </location>
</feature>
<dbReference type="InterPro" id="IPR035979">
    <property type="entry name" value="RBD_domain_sf"/>
</dbReference>
<dbReference type="OrthoDB" id="439639at2759"/>
<feature type="region of interest" description="Disordered" evidence="3">
    <location>
        <begin position="387"/>
        <end position="419"/>
    </location>
</feature>
<feature type="compositionally biased region" description="Basic and acidic residues" evidence="3">
    <location>
        <begin position="245"/>
        <end position="254"/>
    </location>
</feature>
<dbReference type="RefSeq" id="XP_022136556.1">
    <property type="nucleotide sequence ID" value="XM_022280864.1"/>
</dbReference>
<feature type="domain" description="RRM" evidence="4">
    <location>
        <begin position="722"/>
        <end position="798"/>
    </location>
</feature>
<dbReference type="GeneID" id="111008233"/>
<proteinExistence type="predicted"/>
<dbReference type="FunFam" id="3.30.70.330:FF:000484">
    <property type="entry name" value="Multiple RNA-binding domain-containing protein 1"/>
    <property type="match status" value="1"/>
</dbReference>
<dbReference type="InterPro" id="IPR012677">
    <property type="entry name" value="Nucleotide-bd_a/b_plait_sf"/>
</dbReference>
<feature type="domain" description="RRM" evidence="4">
    <location>
        <begin position="502"/>
        <end position="574"/>
    </location>
</feature>
<gene>
    <name evidence="6" type="primary">LOC111008233</name>
</gene>
<dbReference type="GO" id="GO:0003723">
    <property type="term" value="F:RNA binding"/>
    <property type="evidence" value="ECO:0007669"/>
    <property type="project" value="UniProtKB-UniRule"/>
</dbReference>
<feature type="domain" description="RRM" evidence="4">
    <location>
        <begin position="6"/>
        <end position="83"/>
    </location>
</feature>
<evidence type="ECO:0000256" key="2">
    <source>
        <dbReference type="PROSITE-ProRule" id="PRU00176"/>
    </source>
</evidence>
<protein>
    <submittedName>
        <fullName evidence="6">Multiple RNA-binding domain-containing protein 1</fullName>
    </submittedName>
</protein>
<dbReference type="FunFam" id="3.30.70.330:FF:000442">
    <property type="entry name" value="Multiple RNA-binding domain-containing protein 1"/>
    <property type="match status" value="1"/>
</dbReference>
<feature type="compositionally biased region" description="Basic and acidic residues" evidence="3">
    <location>
        <begin position="100"/>
        <end position="113"/>
    </location>
</feature>
<feature type="domain" description="RRM" evidence="4">
    <location>
        <begin position="622"/>
        <end position="705"/>
    </location>
</feature>
<dbReference type="Proteomes" id="UP000504603">
    <property type="component" value="Unplaced"/>
</dbReference>
<dbReference type="SMART" id="SM00361">
    <property type="entry name" value="RRM_1"/>
    <property type="match status" value="3"/>
</dbReference>
<dbReference type="Pfam" id="PF00076">
    <property type="entry name" value="RRM_1"/>
    <property type="match status" value="5"/>
</dbReference>
<evidence type="ECO:0000256" key="3">
    <source>
        <dbReference type="SAM" id="MobiDB-lite"/>
    </source>
</evidence>
<feature type="region of interest" description="Disordered" evidence="3">
    <location>
        <begin position="810"/>
        <end position="830"/>
    </location>
</feature>
<evidence type="ECO:0000259" key="4">
    <source>
        <dbReference type="PROSITE" id="PS50102"/>
    </source>
</evidence>
<dbReference type="FunFam" id="3.30.70.330:FF:000994">
    <property type="entry name" value="RNA-binding (RRM/RBD/RNP motifs) family protein"/>
    <property type="match status" value="1"/>
</dbReference>
<sequence>MTDITSRLCVKNLPKYIDEDRLRTLFSKKGEITDVKLMRTKDGKSRQFAFIGFRMEREAQEAIRFFNKSFIDTHRIACEVAWKVGDPKIPRPWSKHSKEKKGTEDGTKLEDNKSSSLLGSKEGRDNFNLRIQDDDPKIQEFLQVTQPRINSKLWANDSLMALAADQNGKGREKPSQMKKEDGKKLELVNVDGDNDEEMQTALHNTHVSVKNSAHNDEISDMEYFKSRVKNNWSDSDTSDDENNNEDVKKEDESIKKELEIQDFKLPPETKVKGQDHSNHCYTGDLNMEKSSSTLEDKKDEVLESGRLFVRNLPYAATEEELEEHFKKYGTVSEVHIVVDKDTRRSKGIAYILYSLPDSAKRALEELDNSIFQGRLMHVMPAQLRKTSEKTEADILGDQQRSKSFKHKREEERKASEASGNTKAWNSLFMRPDTVVENIARKYGVSKGELLDREADDLAVRVALGETQVVAETKKALTNAGVNVASLEEFASGKADGLKRSNHVLLVKNLPYGSSEGELTNMFGKFGSLDKLILPPTKILALVVFLEPSVARAAFKGLAYKRYKDTPLYLEWAPDNILSQSPMVGNVKDEKVVGENDAKRVLLEQAVEGLLDVELDPDRVESRSLFVKNLNFKTTDESLRKHFSEHMKEGRILSAKVKKHIKKGQQVSMGFGFLEFDTVETATNVCSNLQGTVLDGHALILQMCHVKKDDQVQRKVDKEKSSTKLLVRNVAFEATEKDLRQLFSPFGQIKSLRLPMKFGKHRGFAFVEFITKQEAQNAFQALSNTHLYGRHLVLEKAKEGESLEELRARTAAQFSNDQDKSHNSILSKKRKNMANFDEDNMKFQRISE</sequence>
<evidence type="ECO:0000313" key="6">
    <source>
        <dbReference type="RefSeq" id="XP_022136556.1"/>
    </source>
</evidence>
<feature type="region of interest" description="Disordered" evidence="3">
    <location>
        <begin position="230"/>
        <end position="254"/>
    </location>
</feature>
<evidence type="ECO:0000256" key="1">
    <source>
        <dbReference type="ARBA" id="ARBA00022884"/>
    </source>
</evidence>
<accession>A0A6J1C3U1</accession>
<dbReference type="InterPro" id="IPR034423">
    <property type="entry name" value="RBM19_RRM5"/>
</dbReference>
<name>A0A6J1C3U1_MOMCH</name>
<dbReference type="PROSITE" id="PS50102">
    <property type="entry name" value="RRM"/>
    <property type="match status" value="5"/>
</dbReference>
<dbReference type="AlphaFoldDB" id="A0A6J1C3U1"/>
<evidence type="ECO:0000313" key="5">
    <source>
        <dbReference type="Proteomes" id="UP000504603"/>
    </source>
</evidence>
<dbReference type="KEGG" id="mcha:111008233"/>
<dbReference type="CDD" id="cd12565">
    <property type="entry name" value="RRM1_MRD1"/>
    <property type="match status" value="1"/>
</dbReference>
<keyword evidence="5" id="KW-1185">Reference proteome</keyword>
<feature type="domain" description="RRM" evidence="4">
    <location>
        <begin position="305"/>
        <end position="383"/>
    </location>
</feature>
<dbReference type="SMART" id="SM00360">
    <property type="entry name" value="RRM"/>
    <property type="match status" value="5"/>
</dbReference>
<dbReference type="InterPro" id="IPR003954">
    <property type="entry name" value="RRM_euk-type"/>
</dbReference>
<dbReference type="CDD" id="cd12317">
    <property type="entry name" value="RRM4_RBM19_RRM3_MRD1"/>
    <property type="match status" value="1"/>
</dbReference>
<dbReference type="InterPro" id="IPR000504">
    <property type="entry name" value="RRM_dom"/>
</dbReference>
<dbReference type="Gene3D" id="3.30.70.330">
    <property type="match status" value="5"/>
</dbReference>
<dbReference type="FunFam" id="3.30.70.330:FF:000738">
    <property type="entry name" value="RNA-binding motif protein 19"/>
    <property type="match status" value="1"/>
</dbReference>
<dbReference type="InterPro" id="IPR052462">
    <property type="entry name" value="SLIRP/GR-RBP-like"/>
</dbReference>
<organism evidence="5 6">
    <name type="scientific">Momordica charantia</name>
    <name type="common">Bitter gourd</name>
    <name type="synonym">Balsam pear</name>
    <dbReference type="NCBI Taxonomy" id="3673"/>
    <lineage>
        <taxon>Eukaryota</taxon>
        <taxon>Viridiplantae</taxon>
        <taxon>Streptophyta</taxon>
        <taxon>Embryophyta</taxon>
        <taxon>Tracheophyta</taxon>
        <taxon>Spermatophyta</taxon>
        <taxon>Magnoliopsida</taxon>
        <taxon>eudicotyledons</taxon>
        <taxon>Gunneridae</taxon>
        <taxon>Pentapetalae</taxon>
        <taxon>rosids</taxon>
        <taxon>fabids</taxon>
        <taxon>Cucurbitales</taxon>
        <taxon>Cucurbitaceae</taxon>
        <taxon>Momordiceae</taxon>
        <taxon>Momordica</taxon>
    </lineage>
</organism>
<dbReference type="CDD" id="cd12320">
    <property type="entry name" value="RRM6_RBM19_RRM5_MRD1"/>
    <property type="match status" value="1"/>
</dbReference>
<dbReference type="PANTHER" id="PTHR48027">
    <property type="entry name" value="HETEROGENEOUS NUCLEAR RIBONUCLEOPROTEIN 87F-RELATED"/>
    <property type="match status" value="1"/>
</dbReference>